<sequence length="151" mass="16288">MITVLVVGLLAMSVCLALQALASMLAARYFARATKQPLGPKPWRSIFLQFSILMIVLMIGNIVQVAFWALLYRSLGAFEDFETAVYFSGVTFTSLGYGDVVLSGRMRLLAPLQAANGLMMFGVTTALFIAAVQHATAKWTAAHPARAQDAG</sequence>
<feature type="transmembrane region" description="Helical" evidence="1">
    <location>
        <begin position="46"/>
        <end position="71"/>
    </location>
</feature>
<evidence type="ECO:0000313" key="4">
    <source>
        <dbReference type="Proteomes" id="UP000248616"/>
    </source>
</evidence>
<protein>
    <recommendedName>
        <fullName evidence="2">Potassium channel domain-containing protein</fullName>
    </recommendedName>
</protein>
<keyword evidence="4" id="KW-1185">Reference proteome</keyword>
<comment type="caution">
    <text evidence="3">The sequence shown here is derived from an EMBL/GenBank/DDBJ whole genome shotgun (WGS) entry which is preliminary data.</text>
</comment>
<gene>
    <name evidence="3" type="ORF">B5V02_11430</name>
</gene>
<reference evidence="4" key="1">
    <citation type="submission" date="2017-03" db="EMBL/GenBank/DDBJ databases">
        <authorList>
            <person name="Safronova V.I."/>
            <person name="Sazanova A.L."/>
            <person name="Chirak E.R."/>
        </authorList>
    </citation>
    <scope>NUCLEOTIDE SEQUENCE [LARGE SCALE GENOMIC DNA]</scope>
    <source>
        <strain evidence="4">Ach-343</strain>
    </source>
</reference>
<feature type="transmembrane region" description="Helical" evidence="1">
    <location>
        <begin position="83"/>
        <end position="102"/>
    </location>
</feature>
<dbReference type="InterPro" id="IPR013099">
    <property type="entry name" value="K_chnl_dom"/>
</dbReference>
<feature type="transmembrane region" description="Helical" evidence="1">
    <location>
        <begin position="114"/>
        <end position="132"/>
    </location>
</feature>
<dbReference type="SUPFAM" id="SSF81324">
    <property type="entry name" value="Voltage-gated potassium channels"/>
    <property type="match status" value="1"/>
</dbReference>
<proteinExistence type="predicted"/>
<dbReference type="EMBL" id="MZXV01000027">
    <property type="protein sequence ID" value="PZV38252.1"/>
    <property type="molecule type" value="Genomic_DNA"/>
</dbReference>
<dbReference type="Proteomes" id="UP000248616">
    <property type="component" value="Unassembled WGS sequence"/>
</dbReference>
<organism evidence="3 4">
    <name type="scientific">Mesorhizobium kowhaii</name>
    <dbReference type="NCBI Taxonomy" id="1300272"/>
    <lineage>
        <taxon>Bacteria</taxon>
        <taxon>Pseudomonadati</taxon>
        <taxon>Pseudomonadota</taxon>
        <taxon>Alphaproteobacteria</taxon>
        <taxon>Hyphomicrobiales</taxon>
        <taxon>Phyllobacteriaceae</taxon>
        <taxon>Mesorhizobium</taxon>
    </lineage>
</organism>
<dbReference type="Pfam" id="PF07885">
    <property type="entry name" value="Ion_trans_2"/>
    <property type="match status" value="1"/>
</dbReference>
<dbReference type="RefSeq" id="WP_111544327.1">
    <property type="nucleotide sequence ID" value="NZ_MZXV01000027.1"/>
</dbReference>
<keyword evidence="1" id="KW-1133">Transmembrane helix</keyword>
<keyword evidence="1" id="KW-0812">Transmembrane</keyword>
<name>A0A2W7C557_9HYPH</name>
<dbReference type="AlphaFoldDB" id="A0A2W7C557"/>
<dbReference type="Gene3D" id="1.10.287.70">
    <property type="match status" value="1"/>
</dbReference>
<evidence type="ECO:0000259" key="2">
    <source>
        <dbReference type="Pfam" id="PF07885"/>
    </source>
</evidence>
<keyword evidence="1" id="KW-0472">Membrane</keyword>
<dbReference type="OrthoDB" id="2974133at2"/>
<accession>A0A2W7C557</accession>
<evidence type="ECO:0000313" key="3">
    <source>
        <dbReference type="EMBL" id="PZV38252.1"/>
    </source>
</evidence>
<feature type="domain" description="Potassium channel" evidence="2">
    <location>
        <begin position="65"/>
        <end position="133"/>
    </location>
</feature>
<evidence type="ECO:0000256" key="1">
    <source>
        <dbReference type="SAM" id="Phobius"/>
    </source>
</evidence>